<name>A0A8S5N2G8_9CAUD</name>
<proteinExistence type="predicted"/>
<sequence>MCPDRRVTAKARCRRGLLPVRPGGRAGPDFRPGISCRRAIRAAARLCRDTASGQASASGAPVRAHPIPSPRRGTQGQRKHPLTPSRPAETTGNPEERRKGA</sequence>
<evidence type="ECO:0000256" key="1">
    <source>
        <dbReference type="SAM" id="MobiDB-lite"/>
    </source>
</evidence>
<reference evidence="2" key="1">
    <citation type="journal article" date="2021" name="Proc. Natl. Acad. Sci. U.S.A.">
        <title>A Catalog of Tens of Thousands of Viruses from Human Metagenomes Reveals Hidden Associations with Chronic Diseases.</title>
        <authorList>
            <person name="Tisza M.J."/>
            <person name="Buck C.B."/>
        </authorList>
    </citation>
    <scope>NUCLEOTIDE SEQUENCE</scope>
    <source>
        <strain evidence="2">CtzMH52</strain>
    </source>
</reference>
<organism evidence="2">
    <name type="scientific">Podoviridae sp. ctzMH52</name>
    <dbReference type="NCBI Taxonomy" id="2826596"/>
    <lineage>
        <taxon>Viruses</taxon>
        <taxon>Duplodnaviria</taxon>
        <taxon>Heunggongvirae</taxon>
        <taxon>Uroviricota</taxon>
        <taxon>Caudoviricetes</taxon>
    </lineage>
</organism>
<feature type="region of interest" description="Disordered" evidence="1">
    <location>
        <begin position="49"/>
        <end position="101"/>
    </location>
</feature>
<evidence type="ECO:0000313" key="2">
    <source>
        <dbReference type="EMBL" id="DAD88801.1"/>
    </source>
</evidence>
<dbReference type="EMBL" id="BK015048">
    <property type="protein sequence ID" value="DAD88801.1"/>
    <property type="molecule type" value="Genomic_DNA"/>
</dbReference>
<protein>
    <submittedName>
        <fullName evidence="2">Uncharacterized protein</fullName>
    </submittedName>
</protein>
<accession>A0A8S5N2G8</accession>